<dbReference type="InterPro" id="IPR014756">
    <property type="entry name" value="Ig_E-set"/>
</dbReference>
<dbReference type="InterPro" id="IPR053331">
    <property type="entry name" value="EGF-like_comC"/>
</dbReference>
<dbReference type="PhylomeDB" id="Q551V5"/>
<keyword evidence="1" id="KW-1015">Disulfide bond</keyword>
<dbReference type="PROSITE" id="PS50026">
    <property type="entry name" value="EGF_3"/>
    <property type="match status" value="1"/>
</dbReference>
<dbReference type="STRING" id="44689.Q551V5"/>
<accession>Q551V5</accession>
<reference evidence="5 6" key="1">
    <citation type="journal article" date="2005" name="Nature">
        <title>The genome of the social amoeba Dictyostelium discoideum.</title>
        <authorList>
            <consortium name="The Dictyostelium discoideum Sequencing Consortium"/>
            <person name="Eichinger L."/>
            <person name="Pachebat J.A."/>
            <person name="Glockner G."/>
            <person name="Rajandream M.A."/>
            <person name="Sucgang R."/>
            <person name="Berriman M."/>
            <person name="Song J."/>
            <person name="Olsen R."/>
            <person name="Szafranski K."/>
            <person name="Xu Q."/>
            <person name="Tunggal B."/>
            <person name="Kummerfeld S."/>
            <person name="Madera M."/>
            <person name="Konfortov B.A."/>
            <person name="Rivero F."/>
            <person name="Bankier A.T."/>
            <person name="Lehmann R."/>
            <person name="Hamlin N."/>
            <person name="Davies R."/>
            <person name="Gaudet P."/>
            <person name="Fey P."/>
            <person name="Pilcher K."/>
            <person name="Chen G."/>
            <person name="Saunders D."/>
            <person name="Sodergren E."/>
            <person name="Davis P."/>
            <person name="Kerhornou A."/>
            <person name="Nie X."/>
            <person name="Hall N."/>
            <person name="Anjard C."/>
            <person name="Hemphill L."/>
            <person name="Bason N."/>
            <person name="Farbrother P."/>
            <person name="Desany B."/>
            <person name="Just E."/>
            <person name="Morio T."/>
            <person name="Rost R."/>
            <person name="Churcher C."/>
            <person name="Cooper J."/>
            <person name="Haydock S."/>
            <person name="van Driessche N."/>
            <person name="Cronin A."/>
            <person name="Goodhead I."/>
            <person name="Muzny D."/>
            <person name="Mourier T."/>
            <person name="Pain A."/>
            <person name="Lu M."/>
            <person name="Harper D."/>
            <person name="Lindsay R."/>
            <person name="Hauser H."/>
            <person name="James K."/>
            <person name="Quiles M."/>
            <person name="Madan Babu M."/>
            <person name="Saito T."/>
            <person name="Buchrieser C."/>
            <person name="Wardroper A."/>
            <person name="Felder M."/>
            <person name="Thangavelu M."/>
            <person name="Johnson D."/>
            <person name="Knights A."/>
            <person name="Loulseged H."/>
            <person name="Mungall K."/>
            <person name="Oliver K."/>
            <person name="Price C."/>
            <person name="Quail M.A."/>
            <person name="Urushihara H."/>
            <person name="Hernandez J."/>
            <person name="Rabbinowitsch E."/>
            <person name="Steffen D."/>
            <person name="Sanders M."/>
            <person name="Ma J."/>
            <person name="Kohara Y."/>
            <person name="Sharp S."/>
            <person name="Simmonds M."/>
            <person name="Spiegler S."/>
            <person name="Tivey A."/>
            <person name="Sugano S."/>
            <person name="White B."/>
            <person name="Walker D."/>
            <person name="Woodward J."/>
            <person name="Winckler T."/>
            <person name="Tanaka Y."/>
            <person name="Shaulsky G."/>
            <person name="Schleicher M."/>
            <person name="Weinstock G."/>
            <person name="Rosenthal A."/>
            <person name="Cox E.C."/>
            <person name="Chisholm R.L."/>
            <person name="Gibbs R."/>
            <person name="Loomis W.F."/>
            <person name="Platzer M."/>
            <person name="Kay R.R."/>
            <person name="Williams J."/>
            <person name="Dear P.H."/>
            <person name="Noegel A.A."/>
            <person name="Barrell B."/>
            <person name="Kuspa A."/>
        </authorList>
    </citation>
    <scope>NUCLEOTIDE SEQUENCE [LARGE SCALE GENOMIC DNA]</scope>
    <source>
        <strain evidence="5 6">AX4</strain>
    </source>
</reference>
<gene>
    <name evidence="5" type="ORF">DDB_G0276309</name>
</gene>
<feature type="signal peptide" evidence="3">
    <location>
        <begin position="1"/>
        <end position="19"/>
    </location>
</feature>
<feature type="chain" id="PRO_5004250054" description="EGF-like domain-containing protein" evidence="3">
    <location>
        <begin position="20"/>
        <end position="722"/>
    </location>
</feature>
<name>Q551V5_DICDI</name>
<dbReference type="EMBL" id="AAFI02000014">
    <property type="protein sequence ID" value="EAL69301.1"/>
    <property type="molecule type" value="Genomic_DNA"/>
</dbReference>
<dbReference type="AlphaFoldDB" id="Q551V5"/>
<dbReference type="PANTHER" id="PTHR24032">
    <property type="entry name" value="EGF-LIKE DOMAIN-CONTAINING PROTEIN-RELATED-RELATED"/>
    <property type="match status" value="1"/>
</dbReference>
<dbReference type="InParanoid" id="Q551V5"/>
<dbReference type="InterPro" id="IPR013783">
    <property type="entry name" value="Ig-like_fold"/>
</dbReference>
<keyword evidence="2" id="KW-0812">Transmembrane</keyword>
<evidence type="ECO:0000256" key="1">
    <source>
        <dbReference type="PROSITE-ProRule" id="PRU00076"/>
    </source>
</evidence>
<comment type="caution">
    <text evidence="5">The sequence shown here is derived from an EMBL/GenBank/DDBJ whole genome shotgun (WGS) entry which is preliminary data.</text>
</comment>
<feature type="domain" description="EGF-like" evidence="4">
    <location>
        <begin position="523"/>
        <end position="557"/>
    </location>
</feature>
<dbReference type="InterPro" id="IPR002909">
    <property type="entry name" value="IPT_dom"/>
</dbReference>
<evidence type="ECO:0000256" key="3">
    <source>
        <dbReference type="SAM" id="SignalP"/>
    </source>
</evidence>
<dbReference type="PROSITE" id="PS01186">
    <property type="entry name" value="EGF_2"/>
    <property type="match status" value="1"/>
</dbReference>
<evidence type="ECO:0000259" key="4">
    <source>
        <dbReference type="PROSITE" id="PS50026"/>
    </source>
</evidence>
<dbReference type="PANTHER" id="PTHR24032:SF14">
    <property type="entry name" value="EGF-LIKE DOMAIN-CONTAINING PROTEIN-RELATED"/>
    <property type="match status" value="1"/>
</dbReference>
<keyword evidence="6" id="KW-1185">Reference proteome</keyword>
<keyword evidence="2" id="KW-1133">Transmembrane helix</keyword>
<comment type="caution">
    <text evidence="1">Lacks conserved residue(s) required for the propagation of feature annotation.</text>
</comment>
<dbReference type="InterPro" id="IPR000742">
    <property type="entry name" value="EGF"/>
</dbReference>
<protein>
    <recommendedName>
        <fullName evidence="4">EGF-like domain-containing protein</fullName>
    </recommendedName>
</protein>
<evidence type="ECO:0000313" key="6">
    <source>
        <dbReference type="Proteomes" id="UP000002195"/>
    </source>
</evidence>
<dbReference type="dictyBase" id="DDB_G0276309"/>
<keyword evidence="1" id="KW-0245">EGF-like domain</keyword>
<dbReference type="RefSeq" id="XP_643222.1">
    <property type="nucleotide sequence ID" value="XM_638130.1"/>
</dbReference>
<dbReference type="PROSITE" id="PS00022">
    <property type="entry name" value="EGF_1"/>
    <property type="match status" value="3"/>
</dbReference>
<dbReference type="SMART" id="SM00181">
    <property type="entry name" value="EGF"/>
    <property type="match status" value="8"/>
</dbReference>
<dbReference type="KEGG" id="ddi:DDB_G0276309"/>
<proteinExistence type="predicted"/>
<dbReference type="VEuPathDB" id="AmoebaDB:DDB_G0276309"/>
<feature type="disulfide bond" evidence="1">
    <location>
        <begin position="547"/>
        <end position="556"/>
    </location>
</feature>
<dbReference type="Gene3D" id="2.10.25.10">
    <property type="entry name" value="Laminin"/>
    <property type="match status" value="2"/>
</dbReference>
<dbReference type="GeneID" id="8620426"/>
<feature type="transmembrane region" description="Helical" evidence="2">
    <location>
        <begin position="688"/>
        <end position="711"/>
    </location>
</feature>
<dbReference type="SUPFAM" id="SSF81296">
    <property type="entry name" value="E set domains"/>
    <property type="match status" value="1"/>
</dbReference>
<dbReference type="PaxDb" id="44689-DDB0203463"/>
<dbReference type="Proteomes" id="UP000002195">
    <property type="component" value="Unassembled WGS sequence"/>
</dbReference>
<dbReference type="eggNOG" id="KOG1225">
    <property type="taxonomic scope" value="Eukaryota"/>
</dbReference>
<sequence length="722" mass="77779">MKYLFRFFIFLFCITRINSQTGCFFRETGADYNIDSVFSVFYVDNLFNIFGMTFYMKTCTYVTCDPWRQTMICGNYNSTTFQLGPYQSQKVTLNKNGISIEYLSDKTPPNHPCPTITTTVKFICDKSVLSVPKSDYDYVGTCGVQIKLFAIDYCQTCSKCIASHGSCNSTSGWCTCDSYTMGLNCDQLKASISSVVAPTIDGGSVIISGDFSSIYSLGPSLVITIGSLVCSQVSFAASTTQISCTIGAGQGYQNLTISDGSGSTLQYKQFYYHYPCQEDCTPYGTCNDVIGKCTCNYKYSIGADCKTLNLQLTSVKPTLLDGGQAYLVGDFSNVTGLTLSVKIGIKECTDVNFNETTLQCTIGSGEGIKDIIITSDLLTYSKIGAYEYQYYTCPLGCLHGTCNKYNGLCVCNNGTYGDQCQYIECPLDCSTPNGVCDKDTGICDCDDKYSGEGCDFIKCPLDCSTPNGVCDGKTGICNCDEKHSGDSCQFLQCPLNCSNPNGICNRNTGICSCDSKYSGEGCDFIKCPTDCSTPNGTCDGKTGTCKCNNPYTGENCDEIAKCKQECSLKHGTCDSHTLDCICDTQTKGLSCEESRLLIESADPTSLDGGTTTITGYFGTTTSLLSIKIGDSQCTNIKVESDTKLKCDIGPGEGTHNVTVTDDDLSFTGVGMFQYVGQINKISKISGGAIAGIAAGCVVGVSVLGAGGYYQYRKNKKIELFMS</sequence>
<evidence type="ECO:0000313" key="5">
    <source>
        <dbReference type="EMBL" id="EAL69301.1"/>
    </source>
</evidence>
<keyword evidence="3" id="KW-0732">Signal</keyword>
<evidence type="ECO:0000256" key="2">
    <source>
        <dbReference type="SAM" id="Phobius"/>
    </source>
</evidence>
<dbReference type="Gene3D" id="2.60.40.10">
    <property type="entry name" value="Immunoglobulins"/>
    <property type="match status" value="1"/>
</dbReference>
<dbReference type="Pfam" id="PF01833">
    <property type="entry name" value="TIG"/>
    <property type="match status" value="1"/>
</dbReference>
<dbReference type="HOGENOM" id="CLU_377409_0_0_1"/>
<organism evidence="5 6">
    <name type="scientific">Dictyostelium discoideum</name>
    <name type="common">Social amoeba</name>
    <dbReference type="NCBI Taxonomy" id="44689"/>
    <lineage>
        <taxon>Eukaryota</taxon>
        <taxon>Amoebozoa</taxon>
        <taxon>Evosea</taxon>
        <taxon>Eumycetozoa</taxon>
        <taxon>Dictyostelia</taxon>
        <taxon>Dictyosteliales</taxon>
        <taxon>Dictyosteliaceae</taxon>
        <taxon>Dictyostelium</taxon>
    </lineage>
</organism>
<dbReference type="PRINTS" id="PR00011">
    <property type="entry name" value="EGFLAMININ"/>
</dbReference>
<dbReference type="SUPFAM" id="SSF50911">
    <property type="entry name" value="Mannose 6-phosphate receptor domain"/>
    <property type="match status" value="1"/>
</dbReference>
<dbReference type="InterPro" id="IPR009011">
    <property type="entry name" value="Man6P_isomerase_rcpt-bd_dom_sf"/>
</dbReference>
<keyword evidence="2" id="KW-0472">Membrane</keyword>